<sequence>MEIGKYVRVGGVGEEVVVGTRKGLDGYQGSDFYANNCQISSLSEEVCLRNGCWEKNLPKWMLGGGKVIIGELVVVEFWSFGKVSEFWHSFGLLGFSFGQRFEVSVLVIGPNETGKTGKTGEIGDTGDTGDTGETGDIGETVM</sequence>
<reference evidence="2 3" key="1">
    <citation type="submission" date="2018-06" db="EMBL/GenBank/DDBJ databases">
        <title>Comparative genomics reveals the genomic features of Rhizophagus irregularis, R. cerebriforme, R. diaphanum and Gigaspora rosea, and their symbiotic lifestyle signature.</title>
        <authorList>
            <person name="Morin E."/>
            <person name="San Clemente H."/>
            <person name="Chen E.C.H."/>
            <person name="De La Providencia I."/>
            <person name="Hainaut M."/>
            <person name="Kuo A."/>
            <person name="Kohler A."/>
            <person name="Murat C."/>
            <person name="Tang N."/>
            <person name="Roy S."/>
            <person name="Loubradou J."/>
            <person name="Henrissat B."/>
            <person name="Grigoriev I.V."/>
            <person name="Corradi N."/>
            <person name="Roux C."/>
            <person name="Martin F.M."/>
        </authorList>
    </citation>
    <scope>NUCLEOTIDE SEQUENCE [LARGE SCALE GENOMIC DNA]</scope>
    <source>
        <strain evidence="2 3">DAOM 194757</strain>
    </source>
</reference>
<proteinExistence type="predicted"/>
<comment type="caution">
    <text evidence="2">The sequence shown here is derived from an EMBL/GenBank/DDBJ whole genome shotgun (WGS) entry which is preliminary data.</text>
</comment>
<dbReference type="Proteomes" id="UP000266673">
    <property type="component" value="Unassembled WGS sequence"/>
</dbReference>
<feature type="region of interest" description="Disordered" evidence="1">
    <location>
        <begin position="116"/>
        <end position="142"/>
    </location>
</feature>
<dbReference type="EMBL" id="QKWP01000387">
    <property type="protein sequence ID" value="RIB20968.1"/>
    <property type="molecule type" value="Genomic_DNA"/>
</dbReference>
<evidence type="ECO:0000313" key="3">
    <source>
        <dbReference type="Proteomes" id="UP000266673"/>
    </source>
</evidence>
<keyword evidence="3" id="KW-1185">Reference proteome</keyword>
<dbReference type="AlphaFoldDB" id="A0A397VGP5"/>
<name>A0A397VGP5_9GLOM</name>
<gene>
    <name evidence="2" type="ORF">C2G38_2177899</name>
</gene>
<accession>A0A397VGP5</accession>
<organism evidence="2 3">
    <name type="scientific">Gigaspora rosea</name>
    <dbReference type="NCBI Taxonomy" id="44941"/>
    <lineage>
        <taxon>Eukaryota</taxon>
        <taxon>Fungi</taxon>
        <taxon>Fungi incertae sedis</taxon>
        <taxon>Mucoromycota</taxon>
        <taxon>Glomeromycotina</taxon>
        <taxon>Glomeromycetes</taxon>
        <taxon>Diversisporales</taxon>
        <taxon>Gigasporaceae</taxon>
        <taxon>Gigaspora</taxon>
    </lineage>
</organism>
<evidence type="ECO:0000313" key="2">
    <source>
        <dbReference type="EMBL" id="RIB20968.1"/>
    </source>
</evidence>
<evidence type="ECO:0000256" key="1">
    <source>
        <dbReference type="SAM" id="MobiDB-lite"/>
    </source>
</evidence>
<protein>
    <submittedName>
        <fullName evidence="2">Uncharacterized protein</fullName>
    </submittedName>
</protein>